<feature type="transmembrane region" description="Helical" evidence="1">
    <location>
        <begin position="107"/>
        <end position="123"/>
    </location>
</feature>
<dbReference type="Proteomes" id="UP000284152">
    <property type="component" value="Unassembled WGS sequence"/>
</dbReference>
<name>A0A415H1B7_9FIRM</name>
<feature type="transmembrane region" description="Helical" evidence="1">
    <location>
        <begin position="78"/>
        <end position="95"/>
    </location>
</feature>
<evidence type="ECO:0000256" key="1">
    <source>
        <dbReference type="SAM" id="Phobius"/>
    </source>
</evidence>
<accession>A0A415H1B7</accession>
<protein>
    <submittedName>
        <fullName evidence="2">DUF2142 domain-containing protein</fullName>
    </submittedName>
</protein>
<dbReference type="Pfam" id="PF09913">
    <property type="entry name" value="DUF2142"/>
    <property type="match status" value="1"/>
</dbReference>
<proteinExistence type="predicted"/>
<dbReference type="InterPro" id="IPR018674">
    <property type="entry name" value="DUF2142_membrane"/>
</dbReference>
<keyword evidence="1" id="KW-0812">Transmembrane</keyword>
<sequence length="155" mass="17445">MCAGNGNYYRTGVCHILAVDDPSVVYQLYFARFFNLLFYVAVIAISIRLTPILKKTFATIALMPMALFQAATVSYDPVLIALAFLATSLIFNIAFNEEVRQMELKHLILLGGIAYVFYAVKIVYLPLLFFILCGKDSIFTFIIFIINCTKRKMGG</sequence>
<comment type="caution">
    <text evidence="2">The sequence shown here is derived from an EMBL/GenBank/DDBJ whole genome shotgun (WGS) entry which is preliminary data.</text>
</comment>
<dbReference type="AlphaFoldDB" id="A0A415H1B7"/>
<evidence type="ECO:0000313" key="3">
    <source>
        <dbReference type="Proteomes" id="UP000284152"/>
    </source>
</evidence>
<organism evidence="2 3">
    <name type="scientific">Dorea formicigenerans</name>
    <dbReference type="NCBI Taxonomy" id="39486"/>
    <lineage>
        <taxon>Bacteria</taxon>
        <taxon>Bacillati</taxon>
        <taxon>Bacillota</taxon>
        <taxon>Clostridia</taxon>
        <taxon>Lachnospirales</taxon>
        <taxon>Lachnospiraceae</taxon>
        <taxon>Dorea</taxon>
    </lineage>
</organism>
<evidence type="ECO:0000313" key="2">
    <source>
        <dbReference type="EMBL" id="RHK59752.1"/>
    </source>
</evidence>
<dbReference type="EMBL" id="QRNS01000046">
    <property type="protein sequence ID" value="RHK59752.1"/>
    <property type="molecule type" value="Genomic_DNA"/>
</dbReference>
<keyword evidence="1" id="KW-1133">Transmembrane helix</keyword>
<keyword evidence="1" id="KW-0472">Membrane</keyword>
<feature type="transmembrane region" description="Helical" evidence="1">
    <location>
        <begin position="29"/>
        <end position="49"/>
    </location>
</feature>
<gene>
    <name evidence="2" type="ORF">DW054_15755</name>
</gene>
<reference evidence="2 3" key="1">
    <citation type="submission" date="2018-08" db="EMBL/GenBank/DDBJ databases">
        <title>A genome reference for cultivated species of the human gut microbiota.</title>
        <authorList>
            <person name="Zou Y."/>
            <person name="Xue W."/>
            <person name="Luo G."/>
        </authorList>
    </citation>
    <scope>NUCLEOTIDE SEQUENCE [LARGE SCALE GENOMIC DNA]</scope>
    <source>
        <strain evidence="2 3">AF42-21</strain>
    </source>
</reference>